<feature type="compositionally biased region" description="Pro residues" evidence="1">
    <location>
        <begin position="359"/>
        <end position="384"/>
    </location>
</feature>
<proteinExistence type="predicted"/>
<feature type="domain" description="IRS-type PTB" evidence="2">
    <location>
        <begin position="128"/>
        <end position="232"/>
    </location>
</feature>
<dbReference type="Ensembl" id="ENSCLMT00005036620.1">
    <property type="protein sequence ID" value="ENSCLMP00005035194.1"/>
    <property type="gene ID" value="ENSCLMG00005016798.1"/>
</dbReference>
<keyword evidence="4" id="KW-1185">Reference proteome</keyword>
<dbReference type="InterPro" id="IPR011993">
    <property type="entry name" value="PH-like_dom_sf"/>
</dbReference>
<dbReference type="GO" id="GO:0007265">
    <property type="term" value="P:Ras protein signal transduction"/>
    <property type="evidence" value="ECO:0007669"/>
    <property type="project" value="TreeGrafter"/>
</dbReference>
<dbReference type="Pfam" id="PF02174">
    <property type="entry name" value="IRS"/>
    <property type="match status" value="1"/>
</dbReference>
<reference evidence="3" key="1">
    <citation type="submission" date="2025-08" db="UniProtKB">
        <authorList>
            <consortium name="Ensembl"/>
        </authorList>
    </citation>
    <scope>IDENTIFICATION</scope>
</reference>
<dbReference type="InterPro" id="IPR002404">
    <property type="entry name" value="IRS_PTB"/>
</dbReference>
<dbReference type="GO" id="GO:0005737">
    <property type="term" value="C:cytoplasm"/>
    <property type="evidence" value="ECO:0007669"/>
    <property type="project" value="TreeGrafter"/>
</dbReference>
<evidence type="ECO:0000313" key="3">
    <source>
        <dbReference type="Ensembl" id="ENSCLMP00005035194.1"/>
    </source>
</evidence>
<evidence type="ECO:0000259" key="2">
    <source>
        <dbReference type="PROSITE" id="PS51064"/>
    </source>
</evidence>
<accession>A0A8C3G578</accession>
<dbReference type="AlphaFoldDB" id="A0A8C3G578"/>
<dbReference type="PANTHER" id="PTHR21258">
    <property type="entry name" value="DOCKING PROTEIN RELATED"/>
    <property type="match status" value="1"/>
</dbReference>
<dbReference type="PANTHER" id="PTHR21258:SF58">
    <property type="entry name" value="DOCKING PROTEIN 3-LIKE"/>
    <property type="match status" value="1"/>
</dbReference>
<evidence type="ECO:0000256" key="1">
    <source>
        <dbReference type="SAM" id="MobiDB-lite"/>
    </source>
</evidence>
<dbReference type="InterPro" id="IPR050996">
    <property type="entry name" value="Docking_Protein_DOK"/>
</dbReference>
<feature type="region of interest" description="Disordered" evidence="1">
    <location>
        <begin position="359"/>
        <end position="396"/>
    </location>
</feature>
<dbReference type="SMART" id="SM00310">
    <property type="entry name" value="PTBI"/>
    <property type="match status" value="1"/>
</dbReference>
<dbReference type="Proteomes" id="UP000694565">
    <property type="component" value="Unplaced"/>
</dbReference>
<evidence type="ECO:0000313" key="4">
    <source>
        <dbReference type="Proteomes" id="UP000694565"/>
    </source>
</evidence>
<dbReference type="GO" id="GO:0043410">
    <property type="term" value="P:positive regulation of MAPK cascade"/>
    <property type="evidence" value="ECO:0007669"/>
    <property type="project" value="TreeGrafter"/>
</dbReference>
<dbReference type="SMART" id="SM01244">
    <property type="entry name" value="IRS"/>
    <property type="match status" value="1"/>
</dbReference>
<reference evidence="3" key="2">
    <citation type="submission" date="2025-09" db="UniProtKB">
        <authorList>
            <consortium name="Ensembl"/>
        </authorList>
    </citation>
    <scope>IDENTIFICATION</scope>
</reference>
<organism evidence="3 4">
    <name type="scientific">Cyclopterus lumpus</name>
    <name type="common">Lumpsucker</name>
    <dbReference type="NCBI Taxonomy" id="8103"/>
    <lineage>
        <taxon>Eukaryota</taxon>
        <taxon>Metazoa</taxon>
        <taxon>Chordata</taxon>
        <taxon>Craniata</taxon>
        <taxon>Vertebrata</taxon>
        <taxon>Euteleostomi</taxon>
        <taxon>Actinopterygii</taxon>
        <taxon>Neopterygii</taxon>
        <taxon>Teleostei</taxon>
        <taxon>Neoteleostei</taxon>
        <taxon>Acanthomorphata</taxon>
        <taxon>Eupercaria</taxon>
        <taxon>Perciformes</taxon>
        <taxon>Cottioidei</taxon>
        <taxon>Cottales</taxon>
        <taxon>Cyclopteridae</taxon>
        <taxon>Cyclopterus</taxon>
    </lineage>
</organism>
<dbReference type="GO" id="GO:0007169">
    <property type="term" value="P:cell surface receptor protein tyrosine kinase signaling pathway"/>
    <property type="evidence" value="ECO:0007669"/>
    <property type="project" value="TreeGrafter"/>
</dbReference>
<dbReference type="Gene3D" id="2.30.29.30">
    <property type="entry name" value="Pleckstrin-homology domain (PH domain)/Phosphotyrosine-binding domain (PTB)"/>
    <property type="match status" value="2"/>
</dbReference>
<dbReference type="SUPFAM" id="SSF50729">
    <property type="entry name" value="PH domain-like"/>
    <property type="match status" value="1"/>
</dbReference>
<name>A0A8C3G578_CYCLU</name>
<dbReference type="PROSITE" id="PS51064">
    <property type="entry name" value="IRS_PTB"/>
    <property type="match status" value="1"/>
</dbReference>
<dbReference type="GeneTree" id="ENSGT00940000159868"/>
<sequence length="465" mass="51651">VHEDKTWRKIWMALFKASSTGVGRLELSTVFGHNAAADQRKVCRQKPPERKVVRLSDCLSVRPAPKESCPPGCTAFYLYTTHCTYTLASTTSQDWLSALYLLAFQVSHSSPLNQGNGLTMEDNDLYSSWKTGNVIVQSTEASRRCKLAGEYLVSPEKEAVILLDISTGHTIYRWPYELLRKFGLVEGGFSIEAGRRCESGEGVFVFLSRHGPQIFQVISKQCSVERESSVQPRRVLRRSFGDLSTVIVPTTTCWPAAPPLYCPAGASDNTEDDYYSTINDCPVLNVKRLSLVEAHLSLGEGEDEDEDERFYSLDAGTEDNIYYKLRRATAPMIRNDEFKPAMDSECIYSDVNLVDSPLNPQPLPQLVPHPPPSTLPQSPAPFVPAKPQYQRQPPVNNYVQSGYNAQAEALDDMTEMEEAISSSTHVTPTETLGSFKHRLAEIISKDLAKFQPPLPSGAGSPTFSQ</sequence>
<protein>
    <recommendedName>
        <fullName evidence="2">IRS-type PTB domain-containing protein</fullName>
    </recommendedName>
</protein>